<dbReference type="InterPro" id="IPR005467">
    <property type="entry name" value="His_kinase_dom"/>
</dbReference>
<comment type="catalytic activity">
    <reaction evidence="1">
        <text>ATP + protein L-histidine = ADP + protein N-phospho-L-histidine.</text>
        <dbReference type="EC" id="2.7.13.3"/>
    </reaction>
</comment>
<dbReference type="InterPro" id="IPR003661">
    <property type="entry name" value="HisK_dim/P_dom"/>
</dbReference>
<dbReference type="GO" id="GO:0030295">
    <property type="term" value="F:protein kinase activator activity"/>
    <property type="evidence" value="ECO:0007669"/>
    <property type="project" value="TreeGrafter"/>
</dbReference>
<dbReference type="InterPro" id="IPR004358">
    <property type="entry name" value="Sig_transdc_His_kin-like_C"/>
</dbReference>
<evidence type="ECO:0000256" key="2">
    <source>
        <dbReference type="ARBA" id="ARBA00012438"/>
    </source>
</evidence>
<evidence type="ECO:0000259" key="11">
    <source>
        <dbReference type="PROSITE" id="PS50113"/>
    </source>
</evidence>
<dbReference type="PROSITE" id="PS50112">
    <property type="entry name" value="PAS"/>
    <property type="match status" value="1"/>
</dbReference>
<dbReference type="FunFam" id="3.30.565.10:FF:000006">
    <property type="entry name" value="Sensor histidine kinase WalK"/>
    <property type="match status" value="1"/>
</dbReference>
<dbReference type="Gene3D" id="3.30.450.20">
    <property type="entry name" value="PAS domain"/>
    <property type="match status" value="1"/>
</dbReference>
<feature type="modified residue" description="4-aspartylphosphate" evidence="7">
    <location>
        <position position="56"/>
    </location>
</feature>
<keyword evidence="6" id="KW-0472">Membrane</keyword>
<name>A0A7C3E630_9SPIR</name>
<feature type="domain" description="PAS" evidence="10">
    <location>
        <begin position="136"/>
        <end position="210"/>
    </location>
</feature>
<dbReference type="PROSITE" id="PS50109">
    <property type="entry name" value="HIS_KIN"/>
    <property type="match status" value="1"/>
</dbReference>
<comment type="caution">
    <text evidence="12">The sequence shown here is derived from an EMBL/GenBank/DDBJ whole genome shotgun (WGS) entry which is preliminary data.</text>
</comment>
<gene>
    <name evidence="12" type="ORF">ENS59_11110</name>
</gene>
<dbReference type="PRINTS" id="PR00344">
    <property type="entry name" value="BCTRLSENSOR"/>
</dbReference>
<evidence type="ECO:0000256" key="3">
    <source>
        <dbReference type="ARBA" id="ARBA00022553"/>
    </source>
</evidence>
<evidence type="ECO:0000256" key="4">
    <source>
        <dbReference type="ARBA" id="ARBA00022679"/>
    </source>
</evidence>
<dbReference type="Gene3D" id="3.30.565.10">
    <property type="entry name" value="Histidine kinase-like ATPase, C-terminal domain"/>
    <property type="match status" value="1"/>
</dbReference>
<dbReference type="InterPro" id="IPR036890">
    <property type="entry name" value="HATPase_C_sf"/>
</dbReference>
<keyword evidence="4" id="KW-0808">Transferase</keyword>
<dbReference type="SMART" id="SM00388">
    <property type="entry name" value="HisKA"/>
    <property type="match status" value="1"/>
</dbReference>
<dbReference type="InterPro" id="IPR050351">
    <property type="entry name" value="BphY/WalK/GraS-like"/>
</dbReference>
<evidence type="ECO:0000256" key="7">
    <source>
        <dbReference type="PROSITE-ProRule" id="PRU00169"/>
    </source>
</evidence>
<feature type="domain" description="Histidine kinase" evidence="8">
    <location>
        <begin position="279"/>
        <end position="493"/>
    </location>
</feature>
<dbReference type="NCBIfam" id="TIGR00229">
    <property type="entry name" value="sensory_box"/>
    <property type="match status" value="1"/>
</dbReference>
<dbReference type="SMART" id="SM00448">
    <property type="entry name" value="REC"/>
    <property type="match status" value="1"/>
</dbReference>
<evidence type="ECO:0000256" key="1">
    <source>
        <dbReference type="ARBA" id="ARBA00000085"/>
    </source>
</evidence>
<dbReference type="InterPro" id="IPR001789">
    <property type="entry name" value="Sig_transdc_resp-reg_receiver"/>
</dbReference>
<dbReference type="CDD" id="cd00082">
    <property type="entry name" value="HisKA"/>
    <property type="match status" value="1"/>
</dbReference>
<dbReference type="EMBL" id="DSVL01000341">
    <property type="protein sequence ID" value="HFH30037.1"/>
    <property type="molecule type" value="Genomic_DNA"/>
</dbReference>
<dbReference type="PROSITE" id="PS50110">
    <property type="entry name" value="RESPONSE_REGULATORY"/>
    <property type="match status" value="1"/>
</dbReference>
<dbReference type="Gene3D" id="3.40.50.2300">
    <property type="match status" value="1"/>
</dbReference>
<evidence type="ECO:0000259" key="9">
    <source>
        <dbReference type="PROSITE" id="PS50110"/>
    </source>
</evidence>
<dbReference type="SUPFAM" id="SSF55874">
    <property type="entry name" value="ATPase domain of HSP90 chaperone/DNA topoisomerase II/histidine kinase"/>
    <property type="match status" value="1"/>
</dbReference>
<dbReference type="PANTHER" id="PTHR42878:SF15">
    <property type="entry name" value="BACTERIOPHYTOCHROME"/>
    <property type="match status" value="1"/>
</dbReference>
<evidence type="ECO:0000259" key="10">
    <source>
        <dbReference type="PROSITE" id="PS50112"/>
    </source>
</evidence>
<dbReference type="SUPFAM" id="SSF52172">
    <property type="entry name" value="CheY-like"/>
    <property type="match status" value="1"/>
</dbReference>
<evidence type="ECO:0000313" key="12">
    <source>
        <dbReference type="EMBL" id="HFH30037.1"/>
    </source>
</evidence>
<dbReference type="SMART" id="SM00091">
    <property type="entry name" value="PAS"/>
    <property type="match status" value="1"/>
</dbReference>
<keyword evidence="3 7" id="KW-0597">Phosphoprotein</keyword>
<dbReference type="GO" id="GO:0007234">
    <property type="term" value="P:osmosensory signaling via phosphorelay pathway"/>
    <property type="evidence" value="ECO:0007669"/>
    <property type="project" value="TreeGrafter"/>
</dbReference>
<dbReference type="InterPro" id="IPR000700">
    <property type="entry name" value="PAS-assoc_C"/>
</dbReference>
<dbReference type="SMART" id="SM00387">
    <property type="entry name" value="HATPase_c"/>
    <property type="match status" value="1"/>
</dbReference>
<dbReference type="InterPro" id="IPR000014">
    <property type="entry name" value="PAS"/>
</dbReference>
<evidence type="ECO:0000256" key="5">
    <source>
        <dbReference type="ARBA" id="ARBA00022777"/>
    </source>
</evidence>
<keyword evidence="5 12" id="KW-0418">Kinase</keyword>
<dbReference type="GO" id="GO:0000155">
    <property type="term" value="F:phosphorelay sensor kinase activity"/>
    <property type="evidence" value="ECO:0007669"/>
    <property type="project" value="InterPro"/>
</dbReference>
<proteinExistence type="predicted"/>
<dbReference type="PROSITE" id="PS50113">
    <property type="entry name" value="PAC"/>
    <property type="match status" value="1"/>
</dbReference>
<organism evidence="12">
    <name type="scientific">Gracilinema caldarium</name>
    <dbReference type="NCBI Taxonomy" id="215591"/>
    <lineage>
        <taxon>Bacteria</taxon>
        <taxon>Pseudomonadati</taxon>
        <taxon>Spirochaetota</taxon>
        <taxon>Spirochaetia</taxon>
        <taxon>Spirochaetales</taxon>
        <taxon>Breznakiellaceae</taxon>
        <taxon>Gracilinema</taxon>
    </lineage>
</organism>
<dbReference type="Pfam" id="PF00072">
    <property type="entry name" value="Response_reg"/>
    <property type="match status" value="1"/>
</dbReference>
<evidence type="ECO:0000259" key="8">
    <source>
        <dbReference type="PROSITE" id="PS50109"/>
    </source>
</evidence>
<protein>
    <recommendedName>
        <fullName evidence="2">histidine kinase</fullName>
        <ecNumber evidence="2">2.7.13.3</ecNumber>
    </recommendedName>
</protein>
<sequence>MNTSDYTILVVDDNAISRYATAKTIQHAGYTVLEASSGREAIDITNARTPNLVVLDLQLPDISGYDVCKTIKTNPKTQHTIVVYLTSLYKTIEHKVQGLESGADAYLTHPVDPLELISTIQALLRFQEHERIHEAEAQQWITLFNALNDAVLLLDQEGRIVRYNQAFQNLVAKPDAEIIGTYCCQLVHSNSPTFIQDCPLFKAKKSLKRESLDLQVGPLWFEIRVDPIFTSEGELLGFAHVMSDITERKTLHQELEYRVAERTIQLQEANRQLEAFSHTVSHDLKAPIRRINEYLSLLDPEVRSKADQHIQESLQGIETNTRIMLDIIDGLHRLAHTEGLTVTKEALSVSDIIQSVYESLTTSEQKNRITFTAESLPPCAGDPILIRQVWQNLISNAIKFSAHQNNPRISITGTETPEYVEYCIQDNGVGFDMRYANKLFTMFSKLHSGNSFEGQGIGLALCKEILAKHGGTIRADSKPGEGARFYITLPKTPERSLS</sequence>
<dbReference type="PANTHER" id="PTHR42878">
    <property type="entry name" value="TWO-COMPONENT HISTIDINE KINASE"/>
    <property type="match status" value="1"/>
</dbReference>
<dbReference type="EC" id="2.7.13.3" evidence="2"/>
<dbReference type="InterPro" id="IPR003594">
    <property type="entry name" value="HATPase_dom"/>
</dbReference>
<dbReference type="GO" id="GO:0016020">
    <property type="term" value="C:membrane"/>
    <property type="evidence" value="ECO:0007669"/>
    <property type="project" value="UniProtKB-SubCell"/>
</dbReference>
<dbReference type="InterPro" id="IPR035965">
    <property type="entry name" value="PAS-like_dom_sf"/>
</dbReference>
<accession>A0A7C3E630</accession>
<evidence type="ECO:0000256" key="6">
    <source>
        <dbReference type="ARBA" id="ARBA00023136"/>
    </source>
</evidence>
<dbReference type="CDD" id="cd00130">
    <property type="entry name" value="PAS"/>
    <property type="match status" value="1"/>
</dbReference>
<dbReference type="SUPFAM" id="SSF55785">
    <property type="entry name" value="PYP-like sensor domain (PAS domain)"/>
    <property type="match status" value="1"/>
</dbReference>
<dbReference type="SUPFAM" id="SSF47384">
    <property type="entry name" value="Homodimeric domain of signal transducing histidine kinase"/>
    <property type="match status" value="1"/>
</dbReference>
<dbReference type="GO" id="GO:0000156">
    <property type="term" value="F:phosphorelay response regulator activity"/>
    <property type="evidence" value="ECO:0007669"/>
    <property type="project" value="TreeGrafter"/>
</dbReference>
<feature type="domain" description="PAC" evidence="11">
    <location>
        <begin position="205"/>
        <end position="257"/>
    </location>
</feature>
<dbReference type="InterPro" id="IPR036097">
    <property type="entry name" value="HisK_dim/P_sf"/>
</dbReference>
<dbReference type="InterPro" id="IPR011006">
    <property type="entry name" value="CheY-like_superfamily"/>
</dbReference>
<dbReference type="Pfam" id="PF13426">
    <property type="entry name" value="PAS_9"/>
    <property type="match status" value="1"/>
</dbReference>
<dbReference type="Gene3D" id="1.10.287.130">
    <property type="match status" value="1"/>
</dbReference>
<reference evidence="12" key="1">
    <citation type="journal article" date="2020" name="mSystems">
        <title>Genome- and Community-Level Interaction Insights into Carbon Utilization and Element Cycling Functions of Hydrothermarchaeota in Hydrothermal Sediment.</title>
        <authorList>
            <person name="Zhou Z."/>
            <person name="Liu Y."/>
            <person name="Xu W."/>
            <person name="Pan J."/>
            <person name="Luo Z.H."/>
            <person name="Li M."/>
        </authorList>
    </citation>
    <scope>NUCLEOTIDE SEQUENCE [LARGE SCALE GENOMIC DNA]</scope>
    <source>
        <strain evidence="12">SpSt-503</strain>
    </source>
</reference>
<dbReference type="Pfam" id="PF02518">
    <property type="entry name" value="HATPase_c"/>
    <property type="match status" value="1"/>
</dbReference>
<feature type="domain" description="Response regulatory" evidence="9">
    <location>
        <begin position="7"/>
        <end position="124"/>
    </location>
</feature>
<dbReference type="AlphaFoldDB" id="A0A7C3E630"/>